<reference evidence="1 2" key="1">
    <citation type="journal article" date="2015" name="Nature">
        <title>rRNA introns, odd ribosomes, and small enigmatic genomes across a large radiation of phyla.</title>
        <authorList>
            <person name="Brown C.T."/>
            <person name="Hug L.A."/>
            <person name="Thomas B.C."/>
            <person name="Sharon I."/>
            <person name="Castelle C.J."/>
            <person name="Singh A."/>
            <person name="Wilkins M.J."/>
            <person name="Williams K.H."/>
            <person name="Banfield J.F."/>
        </authorList>
    </citation>
    <scope>NUCLEOTIDE SEQUENCE [LARGE SCALE GENOMIC DNA]</scope>
</reference>
<accession>A0A0G0N418</accession>
<organism evidence="1 2">
    <name type="scientific">Candidatus Woesebacteria bacterium GW2011_GWA1_39_21</name>
    <dbReference type="NCBI Taxonomy" id="1618550"/>
    <lineage>
        <taxon>Bacteria</taxon>
        <taxon>Candidatus Woeseibacteriota</taxon>
    </lineage>
</organism>
<dbReference type="STRING" id="1618550.UT39_C0013G0027"/>
<gene>
    <name evidence="1" type="ORF">UT39_C0013G0027</name>
</gene>
<name>A0A0G0N418_9BACT</name>
<sequence>MKNLMTYINPLKEFTTDYVDLVKVQIDNSLRTWKPKDILLVTNFPYSYRGINSMIVPDDLFCNHRKRASKINVICYMMENQMIDDVCWFHDFDAYQASSFPKVILGKKDAAFTDYGFSEMWNTGSFFFTPEAKDIFELIRQTMNSKRVNEEIALQRLTSRNINNINERYLRLNNTYNLGRMRYNDLTYGKAEKPIRVFHFHPRMTQLYEEVKPLLPEYLIEIFKNHGY</sequence>
<proteinExistence type="predicted"/>
<evidence type="ECO:0000313" key="1">
    <source>
        <dbReference type="EMBL" id="KKR10964.1"/>
    </source>
</evidence>
<protein>
    <submittedName>
        <fullName evidence="1">Uncharacterized protein</fullName>
    </submittedName>
</protein>
<comment type="caution">
    <text evidence="1">The sequence shown here is derived from an EMBL/GenBank/DDBJ whole genome shotgun (WGS) entry which is preliminary data.</text>
</comment>
<dbReference type="AlphaFoldDB" id="A0A0G0N418"/>
<dbReference type="Proteomes" id="UP000034246">
    <property type="component" value="Unassembled WGS sequence"/>
</dbReference>
<dbReference type="EMBL" id="LBWP01000013">
    <property type="protein sequence ID" value="KKR10964.1"/>
    <property type="molecule type" value="Genomic_DNA"/>
</dbReference>
<evidence type="ECO:0000313" key="2">
    <source>
        <dbReference type="Proteomes" id="UP000034246"/>
    </source>
</evidence>